<dbReference type="EMBL" id="UINC01181708">
    <property type="protein sequence ID" value="SVD91531.1"/>
    <property type="molecule type" value="Genomic_DNA"/>
</dbReference>
<name>A0A382Z7Q9_9ZZZZ</name>
<dbReference type="InterPro" id="IPR011330">
    <property type="entry name" value="Glyco_hydro/deAcase_b/a-brl"/>
</dbReference>
<protein>
    <recommendedName>
        <fullName evidence="1">NodB homology domain-containing protein</fullName>
    </recommendedName>
</protein>
<organism evidence="2">
    <name type="scientific">marine metagenome</name>
    <dbReference type="NCBI Taxonomy" id="408172"/>
    <lineage>
        <taxon>unclassified sequences</taxon>
        <taxon>metagenomes</taxon>
        <taxon>ecological metagenomes</taxon>
    </lineage>
</organism>
<evidence type="ECO:0000313" key="2">
    <source>
        <dbReference type="EMBL" id="SVD91531.1"/>
    </source>
</evidence>
<proteinExistence type="predicted"/>
<dbReference type="PROSITE" id="PS51677">
    <property type="entry name" value="NODB"/>
    <property type="match status" value="1"/>
</dbReference>
<dbReference type="PANTHER" id="PTHR47561">
    <property type="entry name" value="POLYSACCHARIDE DEACETYLASE FAMILY PROTEIN (AFU_ORTHOLOGUE AFUA_6G05030)"/>
    <property type="match status" value="1"/>
</dbReference>
<dbReference type="Pfam" id="PF01522">
    <property type="entry name" value="Polysacc_deac_1"/>
    <property type="match status" value="1"/>
</dbReference>
<dbReference type="GO" id="GO:0016810">
    <property type="term" value="F:hydrolase activity, acting on carbon-nitrogen (but not peptide) bonds"/>
    <property type="evidence" value="ECO:0007669"/>
    <property type="project" value="InterPro"/>
</dbReference>
<reference evidence="2" key="1">
    <citation type="submission" date="2018-05" db="EMBL/GenBank/DDBJ databases">
        <authorList>
            <person name="Lanie J.A."/>
            <person name="Ng W.-L."/>
            <person name="Kazmierczak K.M."/>
            <person name="Andrzejewski T.M."/>
            <person name="Davidsen T.M."/>
            <person name="Wayne K.J."/>
            <person name="Tettelin H."/>
            <person name="Glass J.I."/>
            <person name="Rusch D."/>
            <person name="Podicherti R."/>
            <person name="Tsui H.-C.T."/>
            <person name="Winkler M.E."/>
        </authorList>
    </citation>
    <scope>NUCLEOTIDE SEQUENCE</scope>
</reference>
<dbReference type="SUPFAM" id="SSF88713">
    <property type="entry name" value="Glycoside hydrolase/deacetylase"/>
    <property type="match status" value="1"/>
</dbReference>
<evidence type="ECO:0000259" key="1">
    <source>
        <dbReference type="PROSITE" id="PS51677"/>
    </source>
</evidence>
<dbReference type="InterPro" id="IPR002509">
    <property type="entry name" value="NODB_dom"/>
</dbReference>
<dbReference type="PANTHER" id="PTHR47561:SF1">
    <property type="entry name" value="POLYSACCHARIDE DEACETYLASE FAMILY PROTEIN (AFU_ORTHOLOGUE AFUA_6G05030)"/>
    <property type="match status" value="1"/>
</dbReference>
<dbReference type="GO" id="GO:0005975">
    <property type="term" value="P:carbohydrate metabolic process"/>
    <property type="evidence" value="ECO:0007669"/>
    <property type="project" value="InterPro"/>
</dbReference>
<sequence length="183" mass="20176">MARHIACLTFDFDAVSGIIAQGLHTPTPISRGEFGVVGAERMLSLLESCGIKSTWFIPGHTLETYPDMSERVVAAGHEIGHHGWTHMTPVQMSRDEEEAGLVRANAVIEKISGRPARGYRSPAWDLSENSIELLLKHGFIYESSMMGHDCSPYYARTGDVISTDQPMLFGAETPLIEMPISWS</sequence>
<accession>A0A382Z7Q9</accession>
<feature type="non-terminal residue" evidence="2">
    <location>
        <position position="183"/>
    </location>
</feature>
<dbReference type="Gene3D" id="3.20.20.370">
    <property type="entry name" value="Glycoside hydrolase/deacetylase"/>
    <property type="match status" value="1"/>
</dbReference>
<dbReference type="AlphaFoldDB" id="A0A382Z7Q9"/>
<feature type="domain" description="NodB homology" evidence="1">
    <location>
        <begin position="17"/>
        <end position="183"/>
    </location>
</feature>
<gene>
    <name evidence="2" type="ORF">METZ01_LOCUS444385</name>
</gene>